<protein>
    <submittedName>
        <fullName evidence="4">Uncharacterized protein</fullName>
    </submittedName>
</protein>
<name>A0AAV8SF89_9ROSI</name>
<dbReference type="EMBL" id="JAIWQS010000011">
    <property type="protein sequence ID" value="KAJ8750713.1"/>
    <property type="molecule type" value="Genomic_DNA"/>
</dbReference>
<sequence length="430" mass="48200">MKINVKESTIVRPAHDTPETSLWVSNLDLLVPTDHVYTVYFYKANGSSSSFDVQVLKEALSKVLVPFYPVAGRLGRDENGRIQIECNGEGVLLVEAETTSVIDDIGDFTPGLDMLQFVPKLERSDDITSCPLLLAQLTRFGCGGGCIGVGMHHTVVDATAAYQFINSWSDTARGFPLSVPPFIDRSPLVARDPPRPTCHHVEYDPPPASNTSAPQRNHKAVAKILHITTDQLDALKTKFKRDDGTSKYTTYETLAAHTWRCMCKARELPETQPTRLYIPTDGRSRLCPPLPPGFFGNVVFTTAITSISREVESEPMESTVRRIHEALKRRDDEYLRSALDYLQLQPDLEALKRGAQTFRCPNLNVVSWMRLPVYEANFGWGRPFFVGPASVGFEGMGYLMPRPHKGEGVNFVLFLDPNQAEHFQKLFYEF</sequence>
<reference evidence="4 5" key="1">
    <citation type="submission" date="2021-09" db="EMBL/GenBank/DDBJ databases">
        <title>Genomic insights and catalytic innovation underlie evolution of tropane alkaloids biosynthesis.</title>
        <authorList>
            <person name="Wang Y.-J."/>
            <person name="Tian T."/>
            <person name="Huang J.-P."/>
            <person name="Huang S.-X."/>
        </authorList>
    </citation>
    <scope>NUCLEOTIDE SEQUENCE [LARGE SCALE GENOMIC DNA]</scope>
    <source>
        <strain evidence="4">KIB-2018</strain>
        <tissue evidence="4">Leaf</tissue>
    </source>
</reference>
<keyword evidence="2" id="KW-0808">Transferase</keyword>
<evidence type="ECO:0000313" key="4">
    <source>
        <dbReference type="EMBL" id="KAJ8750713.1"/>
    </source>
</evidence>
<evidence type="ECO:0000313" key="5">
    <source>
        <dbReference type="Proteomes" id="UP001159364"/>
    </source>
</evidence>
<dbReference type="Gene3D" id="3.30.559.10">
    <property type="entry name" value="Chloramphenicol acetyltransferase-like domain"/>
    <property type="match status" value="2"/>
</dbReference>
<dbReference type="Pfam" id="PF02458">
    <property type="entry name" value="Transferase"/>
    <property type="match status" value="1"/>
</dbReference>
<organism evidence="4 5">
    <name type="scientific">Erythroxylum novogranatense</name>
    <dbReference type="NCBI Taxonomy" id="1862640"/>
    <lineage>
        <taxon>Eukaryota</taxon>
        <taxon>Viridiplantae</taxon>
        <taxon>Streptophyta</taxon>
        <taxon>Embryophyta</taxon>
        <taxon>Tracheophyta</taxon>
        <taxon>Spermatophyta</taxon>
        <taxon>Magnoliopsida</taxon>
        <taxon>eudicotyledons</taxon>
        <taxon>Gunneridae</taxon>
        <taxon>Pentapetalae</taxon>
        <taxon>rosids</taxon>
        <taxon>fabids</taxon>
        <taxon>Malpighiales</taxon>
        <taxon>Erythroxylaceae</taxon>
        <taxon>Erythroxylum</taxon>
    </lineage>
</organism>
<dbReference type="FunFam" id="3.30.559.10:FF:000015">
    <property type="entry name" value="Spermidine hydroxycinnamoyl transferase"/>
    <property type="match status" value="1"/>
</dbReference>
<comment type="similarity">
    <text evidence="1">Belongs to the plant acyltransferase family.</text>
</comment>
<keyword evidence="3" id="KW-0012">Acyltransferase</keyword>
<dbReference type="AlphaFoldDB" id="A0AAV8SF89"/>
<dbReference type="PANTHER" id="PTHR31642">
    <property type="entry name" value="TRICHOTHECENE 3-O-ACETYLTRANSFERASE"/>
    <property type="match status" value="1"/>
</dbReference>
<comment type="caution">
    <text evidence="4">The sequence shown here is derived from an EMBL/GenBank/DDBJ whole genome shotgun (WGS) entry which is preliminary data.</text>
</comment>
<dbReference type="FunFam" id="3.30.559.10:FF:000008">
    <property type="entry name" value="Tryptamine hydroxycinnamoyl transferase"/>
    <property type="match status" value="1"/>
</dbReference>
<proteinExistence type="inferred from homology"/>
<dbReference type="Proteomes" id="UP001159364">
    <property type="component" value="Linkage Group LG11"/>
</dbReference>
<evidence type="ECO:0000256" key="1">
    <source>
        <dbReference type="ARBA" id="ARBA00009861"/>
    </source>
</evidence>
<dbReference type="SUPFAM" id="SSF52777">
    <property type="entry name" value="CoA-dependent acyltransferases"/>
    <property type="match status" value="1"/>
</dbReference>
<dbReference type="PANTHER" id="PTHR31642:SF309">
    <property type="entry name" value="SHIKIMATE O-HYDROXYCINNAMOYLTRANSFERASE"/>
    <property type="match status" value="1"/>
</dbReference>
<evidence type="ECO:0000256" key="2">
    <source>
        <dbReference type="ARBA" id="ARBA00022679"/>
    </source>
</evidence>
<evidence type="ECO:0000256" key="3">
    <source>
        <dbReference type="ARBA" id="ARBA00023315"/>
    </source>
</evidence>
<accession>A0AAV8SF89</accession>
<dbReference type="InterPro" id="IPR023213">
    <property type="entry name" value="CAT-like_dom_sf"/>
</dbReference>
<keyword evidence="5" id="KW-1185">Reference proteome</keyword>
<dbReference type="InterPro" id="IPR050317">
    <property type="entry name" value="Plant_Fungal_Acyltransferase"/>
</dbReference>
<gene>
    <name evidence="4" type="ORF">K2173_015894</name>
</gene>
<dbReference type="GO" id="GO:0016747">
    <property type="term" value="F:acyltransferase activity, transferring groups other than amino-acyl groups"/>
    <property type="evidence" value="ECO:0007669"/>
    <property type="project" value="TreeGrafter"/>
</dbReference>